<dbReference type="GO" id="GO:0016052">
    <property type="term" value="P:carbohydrate catabolic process"/>
    <property type="evidence" value="ECO:0007669"/>
    <property type="project" value="UniProtKB-ARBA"/>
</dbReference>
<keyword evidence="4 8" id="KW-0418">Kinase</keyword>
<dbReference type="GO" id="GO:0005524">
    <property type="term" value="F:ATP binding"/>
    <property type="evidence" value="ECO:0007669"/>
    <property type="project" value="UniProtKB-KW"/>
</dbReference>
<keyword evidence="5" id="KW-0067">ATP-binding</keyword>
<protein>
    <recommendedName>
        <fullName evidence="6">Phosphofructokinase</fullName>
    </recommendedName>
</protein>
<evidence type="ECO:0000256" key="1">
    <source>
        <dbReference type="ARBA" id="ARBA00010688"/>
    </source>
</evidence>
<dbReference type="AlphaFoldDB" id="A0A011NU20"/>
<dbReference type="InterPro" id="IPR011611">
    <property type="entry name" value="PfkB_dom"/>
</dbReference>
<comment type="caution">
    <text evidence="8">The sequence shown here is derived from an EMBL/GenBank/DDBJ whole genome shotgun (WGS) entry which is preliminary data.</text>
</comment>
<reference evidence="8" key="1">
    <citation type="submission" date="2014-02" db="EMBL/GenBank/DDBJ databases">
        <title>Expanding our view of genomic diversity in Candidatus Accumulibacter clades.</title>
        <authorList>
            <person name="Skennerton C.T."/>
            <person name="Barr J.J."/>
            <person name="Slater F.R."/>
            <person name="Bond P.L."/>
            <person name="Tyson G.W."/>
        </authorList>
    </citation>
    <scope>NUCLEOTIDE SEQUENCE [LARGE SCALE GENOMIC DNA]</scope>
</reference>
<organism evidence="8 9">
    <name type="scientific">Candidatus Accumulibacter adjunctus</name>
    <dbReference type="NCBI Taxonomy" id="1454001"/>
    <lineage>
        <taxon>Bacteria</taxon>
        <taxon>Pseudomonadati</taxon>
        <taxon>Pseudomonadota</taxon>
        <taxon>Betaproteobacteria</taxon>
        <taxon>Candidatus Accumulibacter</taxon>
    </lineage>
</organism>
<gene>
    <name evidence="8" type="primary">lacC</name>
    <name evidence="8" type="ORF">AW08_01630</name>
</gene>
<dbReference type="CDD" id="cd01164">
    <property type="entry name" value="FruK_PfkB_like"/>
    <property type="match status" value="1"/>
</dbReference>
<accession>A0A011NU20</accession>
<dbReference type="Pfam" id="PF00294">
    <property type="entry name" value="PfkB"/>
    <property type="match status" value="1"/>
</dbReference>
<feature type="domain" description="Carbohydrate kinase PfkB" evidence="7">
    <location>
        <begin position="14"/>
        <end position="296"/>
    </location>
</feature>
<evidence type="ECO:0000256" key="5">
    <source>
        <dbReference type="ARBA" id="ARBA00022840"/>
    </source>
</evidence>
<dbReference type="Proteomes" id="UP000020218">
    <property type="component" value="Unassembled WGS sequence"/>
</dbReference>
<dbReference type="GO" id="GO:0005829">
    <property type="term" value="C:cytosol"/>
    <property type="evidence" value="ECO:0007669"/>
    <property type="project" value="TreeGrafter"/>
</dbReference>
<dbReference type="PANTHER" id="PTHR46566:SF5">
    <property type="entry name" value="1-PHOSPHOFRUCTOKINASE"/>
    <property type="match status" value="1"/>
</dbReference>
<proteinExistence type="inferred from homology"/>
<dbReference type="PANTHER" id="PTHR46566">
    <property type="entry name" value="1-PHOSPHOFRUCTOKINASE-RELATED"/>
    <property type="match status" value="1"/>
</dbReference>
<evidence type="ECO:0000256" key="4">
    <source>
        <dbReference type="ARBA" id="ARBA00022777"/>
    </source>
</evidence>
<dbReference type="PROSITE" id="PS00583">
    <property type="entry name" value="PFKB_KINASES_1"/>
    <property type="match status" value="1"/>
</dbReference>
<dbReference type="PATRIC" id="fig|1454001.3.peg.1553"/>
<evidence type="ECO:0000256" key="6">
    <source>
        <dbReference type="PIRNR" id="PIRNR000535"/>
    </source>
</evidence>
<dbReference type="InterPro" id="IPR029056">
    <property type="entry name" value="Ribokinase-like"/>
</dbReference>
<dbReference type="SUPFAM" id="SSF53613">
    <property type="entry name" value="Ribokinase-like"/>
    <property type="match status" value="1"/>
</dbReference>
<name>A0A011NU20_9PROT</name>
<dbReference type="PIRSF" id="PIRSF000535">
    <property type="entry name" value="1PFK/6PFK/LacC"/>
    <property type="match status" value="1"/>
</dbReference>
<dbReference type="EMBL" id="JFAX01000007">
    <property type="protein sequence ID" value="EXI68025.1"/>
    <property type="molecule type" value="Genomic_DNA"/>
</dbReference>
<keyword evidence="9" id="KW-1185">Reference proteome</keyword>
<dbReference type="InterPro" id="IPR017583">
    <property type="entry name" value="Tagatose/fructose_Pkinase"/>
</dbReference>
<dbReference type="FunFam" id="3.40.1190.20:FF:000001">
    <property type="entry name" value="Phosphofructokinase"/>
    <property type="match status" value="1"/>
</dbReference>
<dbReference type="NCBIfam" id="TIGR03168">
    <property type="entry name" value="1-PFK"/>
    <property type="match status" value="1"/>
</dbReference>
<keyword evidence="3" id="KW-0547">Nucleotide-binding</keyword>
<dbReference type="GO" id="GO:0044281">
    <property type="term" value="P:small molecule metabolic process"/>
    <property type="evidence" value="ECO:0007669"/>
    <property type="project" value="UniProtKB-ARBA"/>
</dbReference>
<keyword evidence="2 6" id="KW-0808">Transferase</keyword>
<evidence type="ECO:0000313" key="9">
    <source>
        <dbReference type="Proteomes" id="UP000020218"/>
    </source>
</evidence>
<evidence type="ECO:0000259" key="7">
    <source>
        <dbReference type="Pfam" id="PF00294"/>
    </source>
</evidence>
<comment type="similarity">
    <text evidence="1 6">Belongs to the carbohydrate kinase PfkB family.</text>
</comment>
<evidence type="ECO:0000256" key="2">
    <source>
        <dbReference type="ARBA" id="ARBA00022679"/>
    </source>
</evidence>
<dbReference type="GO" id="GO:0008443">
    <property type="term" value="F:phosphofructokinase activity"/>
    <property type="evidence" value="ECO:0007669"/>
    <property type="project" value="UniProtKB-ARBA"/>
</dbReference>
<dbReference type="STRING" id="1454001.AW08_01630"/>
<sequence>MSPPLAVAAIGLNPAIDHHIGIAGFTVGTLNRVSREEIHAGGKAVNVAACLADLGIGVALTGLLGSDNAEVFERLFAGKGIRDRCVRFPGRTRSNIKIVSGEPPQVTEINFPGCVPGEGYLAEVERAVDALLADCSCFVLAGSLPADVPATVYAELIGRLRAAGKRVALDSSGAALRHGVAARPWLIKPNLAELEELVGDALPGPAAAASAARRLVAGGIELVVVSLGERGALFVTADRCLLAIPPPTIVNSTVGAGDALLAGHIAGCLRGWPLADGARLAIACASARLGMIGSGLPPRPQLAALMAAVELRELDRD</sequence>
<dbReference type="Gene3D" id="3.40.1190.20">
    <property type="match status" value="1"/>
</dbReference>
<evidence type="ECO:0000313" key="8">
    <source>
        <dbReference type="EMBL" id="EXI68025.1"/>
    </source>
</evidence>
<dbReference type="InterPro" id="IPR002173">
    <property type="entry name" value="Carboh/pur_kinase_PfkB_CS"/>
</dbReference>
<evidence type="ECO:0000256" key="3">
    <source>
        <dbReference type="ARBA" id="ARBA00022741"/>
    </source>
</evidence>